<gene>
    <name evidence="10" type="ORF">BYL167_LOCUS12564</name>
</gene>
<dbReference type="AlphaFoldDB" id="A0A8S2N8W3"/>
<dbReference type="Proteomes" id="UP000681967">
    <property type="component" value="Unassembled WGS sequence"/>
</dbReference>
<dbReference type="Pfam" id="PF00400">
    <property type="entry name" value="WD40"/>
    <property type="match status" value="2"/>
</dbReference>
<evidence type="ECO:0000256" key="3">
    <source>
        <dbReference type="ARBA" id="ARBA00022574"/>
    </source>
</evidence>
<reference evidence="10" key="1">
    <citation type="submission" date="2021-02" db="EMBL/GenBank/DDBJ databases">
        <authorList>
            <person name="Nowell W R."/>
        </authorList>
    </citation>
    <scope>NUCLEOTIDE SEQUENCE</scope>
</reference>
<dbReference type="GO" id="GO:0003676">
    <property type="term" value="F:nucleic acid binding"/>
    <property type="evidence" value="ECO:0007669"/>
    <property type="project" value="InterPro"/>
</dbReference>
<feature type="compositionally biased region" description="Acidic residues" evidence="9">
    <location>
        <begin position="1"/>
        <end position="14"/>
    </location>
</feature>
<feature type="compositionally biased region" description="Basic and acidic residues" evidence="9">
    <location>
        <begin position="24"/>
        <end position="40"/>
    </location>
</feature>
<dbReference type="SMART" id="SM00320">
    <property type="entry name" value="WD40"/>
    <property type="match status" value="4"/>
</dbReference>
<protein>
    <recommendedName>
        <fullName evidence="7">tRNA (34-2'-O)-methyltransferase regulator WDR6</fullName>
    </recommendedName>
</protein>
<evidence type="ECO:0000256" key="9">
    <source>
        <dbReference type="SAM" id="MobiDB-lite"/>
    </source>
</evidence>
<dbReference type="InterPro" id="IPR036322">
    <property type="entry name" value="WD40_repeat_dom_sf"/>
</dbReference>
<keyword evidence="2" id="KW-0963">Cytoplasm</keyword>
<comment type="subcellular location">
    <subcellularLocation>
        <location evidence="1">Cytoplasm</location>
    </subcellularLocation>
</comment>
<comment type="similarity">
    <text evidence="6">Belongs to the WD repeat WDR6 family.</text>
</comment>
<accession>A0A8S2N8W3</accession>
<dbReference type="SUPFAM" id="SSF53098">
    <property type="entry name" value="Ribonuclease H-like"/>
    <property type="match status" value="1"/>
</dbReference>
<dbReference type="SUPFAM" id="SSF50978">
    <property type="entry name" value="WD40 repeat-like"/>
    <property type="match status" value="1"/>
</dbReference>
<feature type="coiled-coil region" evidence="8">
    <location>
        <begin position="166"/>
        <end position="193"/>
    </location>
</feature>
<evidence type="ECO:0000313" key="10">
    <source>
        <dbReference type="EMBL" id="CAF3980119.1"/>
    </source>
</evidence>
<dbReference type="InterPro" id="IPR001680">
    <property type="entry name" value="WD40_rpt"/>
</dbReference>
<dbReference type="EMBL" id="CAJOBH010004167">
    <property type="protein sequence ID" value="CAF3980119.1"/>
    <property type="molecule type" value="Genomic_DNA"/>
</dbReference>
<evidence type="ECO:0000256" key="8">
    <source>
        <dbReference type="SAM" id="Coils"/>
    </source>
</evidence>
<keyword evidence="8" id="KW-0175">Coiled coil</keyword>
<evidence type="ECO:0000256" key="2">
    <source>
        <dbReference type="ARBA" id="ARBA00022490"/>
    </source>
</evidence>
<dbReference type="InterPro" id="IPR036397">
    <property type="entry name" value="RNaseH_sf"/>
</dbReference>
<dbReference type="Gene3D" id="3.30.420.10">
    <property type="entry name" value="Ribonuclease H-like superfamily/Ribonuclease H"/>
    <property type="match status" value="1"/>
</dbReference>
<feature type="region of interest" description="Disordered" evidence="9">
    <location>
        <begin position="1"/>
        <end position="48"/>
    </location>
</feature>
<keyword evidence="4" id="KW-0819">tRNA processing</keyword>
<sequence length="854" mass="98680">MNFESDETDNDENILFDNDSSTDDSEHIKNHKNVSIEKQKQSSSTQSNSSYNFSNYLEIYERIYKFYCQDEHKQWQSLFTDIIQQSSTPYQTLYILFARRLLAQYSINLNGNYIDVHILKRAARKLLKQYNLDLNDFPNLAMHEKLSFLKTLFVRKYLEAKRGDDHNNDEDDVQSWNEQIKELINDNHDLKIKLIDLFIDYTDIDSGYEWARFYNLEDFEIPEQIRIRRKEILNGATITRSMCLKPSIWSTKQLTDETYKPTILLSDIIYVELDSDVDPFLNRFECARCSVGSHLPFVGFDCETFMDPTQRTLNSQIVSTLQLASLLPSSNEYLYGIFDMLALRLQFDMKSLAELAQRMFCSRDFILLTYNYACDTSSLIENYPSMNDALIQGTAVIDLFRVQQYILENCPQIFPYYDALLNSKSRGLSELVRLCFGNPLDKSMQTSDWRKRPLKQAQLIYSGQITKENDDSSYVIVVFGQRTFSIIQWSSIFPSLLTTIIPQIQCPSWIVSALIVDLDPLIQSFTVLFGTALNQIYRYNNSLELIQSFKYTTLYSSCLFRHMNGSIIFAAGTVFGELILYQQDSNDHFHEKSTISDHNGAIFSITYHDNLLCTVGDDRTVKLYRFHDNLELLASFFAHEARIWQSCLTSKHILTCGEDSSIRLWSHKSTGEILRCFSVHRCKSAWCMDILRDNNDNKPLIIISGWSDGGVRRYHPDDVPIDSVENILLNQIAVNDYPRNVIFLNSLTMIVQTNGGQLLKVDNQNVTSFYDGRNSLKNGYAKMCVASDGNQYIAIGSLDGFVFIFDQNGIIINQFQIDSNKNNKILQILWLNNTLSSKLLVCVPDGIMVNRKKF</sequence>
<evidence type="ECO:0000256" key="7">
    <source>
        <dbReference type="ARBA" id="ARBA00040154"/>
    </source>
</evidence>
<proteinExistence type="inferred from homology"/>
<organism evidence="10 11">
    <name type="scientific">Rotaria magnacalcarata</name>
    <dbReference type="NCBI Taxonomy" id="392030"/>
    <lineage>
        <taxon>Eukaryota</taxon>
        <taxon>Metazoa</taxon>
        <taxon>Spiralia</taxon>
        <taxon>Gnathifera</taxon>
        <taxon>Rotifera</taxon>
        <taxon>Eurotatoria</taxon>
        <taxon>Bdelloidea</taxon>
        <taxon>Philodinida</taxon>
        <taxon>Philodinidae</taxon>
        <taxon>Rotaria</taxon>
    </lineage>
</organism>
<dbReference type="Gene3D" id="2.130.10.10">
    <property type="entry name" value="YVTN repeat-like/Quinoprotein amine dehydrogenase"/>
    <property type="match status" value="1"/>
</dbReference>
<dbReference type="PANTHER" id="PTHR14344">
    <property type="entry name" value="WD REPEAT PROTEIN"/>
    <property type="match status" value="1"/>
</dbReference>
<dbReference type="InterPro" id="IPR051973">
    <property type="entry name" value="tRNA_Anticodon_Mtase-Reg"/>
</dbReference>
<evidence type="ECO:0000256" key="4">
    <source>
        <dbReference type="ARBA" id="ARBA00022694"/>
    </source>
</evidence>
<evidence type="ECO:0000313" key="11">
    <source>
        <dbReference type="Proteomes" id="UP000681967"/>
    </source>
</evidence>
<dbReference type="InterPro" id="IPR015943">
    <property type="entry name" value="WD40/YVTN_repeat-like_dom_sf"/>
</dbReference>
<dbReference type="InterPro" id="IPR012337">
    <property type="entry name" value="RNaseH-like_sf"/>
</dbReference>
<dbReference type="GO" id="GO:0030488">
    <property type="term" value="P:tRNA methylation"/>
    <property type="evidence" value="ECO:0007669"/>
    <property type="project" value="TreeGrafter"/>
</dbReference>
<keyword evidence="5" id="KW-0677">Repeat</keyword>
<evidence type="ECO:0000256" key="6">
    <source>
        <dbReference type="ARBA" id="ARBA00038255"/>
    </source>
</evidence>
<dbReference type="GO" id="GO:0005737">
    <property type="term" value="C:cytoplasm"/>
    <property type="evidence" value="ECO:0007669"/>
    <property type="project" value="UniProtKB-SubCell"/>
</dbReference>
<evidence type="ECO:0000256" key="5">
    <source>
        <dbReference type="ARBA" id="ARBA00022737"/>
    </source>
</evidence>
<evidence type="ECO:0000256" key="1">
    <source>
        <dbReference type="ARBA" id="ARBA00004496"/>
    </source>
</evidence>
<dbReference type="PANTHER" id="PTHR14344:SF3">
    <property type="entry name" value="WD REPEAT-CONTAINING PROTEIN 6"/>
    <property type="match status" value="1"/>
</dbReference>
<keyword evidence="3" id="KW-0853">WD repeat</keyword>
<name>A0A8S2N8W3_9BILA</name>
<comment type="caution">
    <text evidence="10">The sequence shown here is derived from an EMBL/GenBank/DDBJ whole genome shotgun (WGS) entry which is preliminary data.</text>
</comment>